<gene>
    <name evidence="14" type="primary">folP</name>
    <name evidence="14" type="ORF">KGA66_23930</name>
</gene>
<dbReference type="NCBIfam" id="TIGR01496">
    <property type="entry name" value="DHPS"/>
    <property type="match status" value="1"/>
</dbReference>
<dbReference type="FunFam" id="3.20.20.20:FF:000006">
    <property type="entry name" value="Dihydropteroate synthase"/>
    <property type="match status" value="1"/>
</dbReference>
<dbReference type="GO" id="GO:0005829">
    <property type="term" value="C:cytosol"/>
    <property type="evidence" value="ECO:0007669"/>
    <property type="project" value="TreeGrafter"/>
</dbReference>
<evidence type="ECO:0000313" key="15">
    <source>
        <dbReference type="Proteomes" id="UP000677913"/>
    </source>
</evidence>
<keyword evidence="10 12" id="KW-0289">Folate biosynthesis</keyword>
<dbReference type="Proteomes" id="UP000677913">
    <property type="component" value="Unassembled WGS sequence"/>
</dbReference>
<proteinExistence type="inferred from homology"/>
<accession>A0A8J7WPH0</accession>
<evidence type="ECO:0000256" key="11">
    <source>
        <dbReference type="ARBA" id="ARBA00030193"/>
    </source>
</evidence>
<dbReference type="EMBL" id="JAGSXH010000122">
    <property type="protein sequence ID" value="MBS2966116.1"/>
    <property type="molecule type" value="Genomic_DNA"/>
</dbReference>
<feature type="domain" description="Pterin-binding" evidence="13">
    <location>
        <begin position="21"/>
        <end position="279"/>
    </location>
</feature>
<dbReference type="UniPathway" id="UPA00077">
    <property type="reaction ID" value="UER00156"/>
</dbReference>
<dbReference type="InterPro" id="IPR011005">
    <property type="entry name" value="Dihydropteroate_synth-like_sf"/>
</dbReference>
<keyword evidence="9 12" id="KW-0460">Magnesium</keyword>
<dbReference type="RefSeq" id="WP_211470872.1">
    <property type="nucleotide sequence ID" value="NZ_JAGSXH010000122.1"/>
</dbReference>
<dbReference type="GO" id="GO:0046656">
    <property type="term" value="P:folic acid biosynthetic process"/>
    <property type="evidence" value="ECO:0007669"/>
    <property type="project" value="UniProtKB-KW"/>
</dbReference>
<dbReference type="PROSITE" id="PS00792">
    <property type="entry name" value="DHPS_1"/>
    <property type="match status" value="1"/>
</dbReference>
<organism evidence="14 15">
    <name type="scientific">Actinocrinis puniceicyclus</name>
    <dbReference type="NCBI Taxonomy" id="977794"/>
    <lineage>
        <taxon>Bacteria</taxon>
        <taxon>Bacillati</taxon>
        <taxon>Actinomycetota</taxon>
        <taxon>Actinomycetes</taxon>
        <taxon>Catenulisporales</taxon>
        <taxon>Actinospicaceae</taxon>
        <taxon>Actinocrinis</taxon>
    </lineage>
</organism>
<keyword evidence="15" id="KW-1185">Reference proteome</keyword>
<evidence type="ECO:0000256" key="7">
    <source>
        <dbReference type="ARBA" id="ARBA00022679"/>
    </source>
</evidence>
<dbReference type="AlphaFoldDB" id="A0A8J7WPH0"/>
<evidence type="ECO:0000256" key="6">
    <source>
        <dbReference type="ARBA" id="ARBA00016919"/>
    </source>
</evidence>
<dbReference type="Pfam" id="PF00809">
    <property type="entry name" value="Pterin_bind"/>
    <property type="match status" value="1"/>
</dbReference>
<comment type="pathway">
    <text evidence="3 12">Cofactor biosynthesis; tetrahydrofolate biosynthesis; 7,8-dihydrofolate from 2-amino-4-hydroxy-6-hydroxymethyl-7,8-dihydropteridine diphosphate and 4-aminobenzoate: step 1/2.</text>
</comment>
<evidence type="ECO:0000256" key="4">
    <source>
        <dbReference type="ARBA" id="ARBA00009503"/>
    </source>
</evidence>
<dbReference type="PANTHER" id="PTHR20941">
    <property type="entry name" value="FOLATE SYNTHESIS PROTEINS"/>
    <property type="match status" value="1"/>
</dbReference>
<comment type="similarity">
    <text evidence="4 12">Belongs to the DHPS family.</text>
</comment>
<evidence type="ECO:0000256" key="5">
    <source>
        <dbReference type="ARBA" id="ARBA00012458"/>
    </source>
</evidence>
<evidence type="ECO:0000259" key="13">
    <source>
        <dbReference type="PROSITE" id="PS50972"/>
    </source>
</evidence>
<name>A0A8J7WPH0_9ACTN</name>
<keyword evidence="7 12" id="KW-0808">Transferase</keyword>
<reference evidence="14" key="1">
    <citation type="submission" date="2021-04" db="EMBL/GenBank/DDBJ databases">
        <title>Genome based classification of Actinospica acidithermotolerans sp. nov., an actinobacterium isolated from an Indonesian hot spring.</title>
        <authorList>
            <person name="Kusuma A.B."/>
            <person name="Putra K.E."/>
            <person name="Nafisah S."/>
            <person name="Loh J."/>
            <person name="Nouioui I."/>
            <person name="Goodfellow M."/>
        </authorList>
    </citation>
    <scope>NUCLEOTIDE SEQUENCE</scope>
    <source>
        <strain evidence="14">DSM 45618</strain>
    </source>
</reference>
<dbReference type="CDD" id="cd00739">
    <property type="entry name" value="DHPS"/>
    <property type="match status" value="1"/>
</dbReference>
<evidence type="ECO:0000313" key="14">
    <source>
        <dbReference type="EMBL" id="MBS2966116.1"/>
    </source>
</evidence>
<dbReference type="InterPro" id="IPR006390">
    <property type="entry name" value="DHP_synth_dom"/>
</dbReference>
<dbReference type="SUPFAM" id="SSF51717">
    <property type="entry name" value="Dihydropteroate synthetase-like"/>
    <property type="match status" value="1"/>
</dbReference>
<dbReference type="GO" id="GO:0046872">
    <property type="term" value="F:metal ion binding"/>
    <property type="evidence" value="ECO:0007669"/>
    <property type="project" value="UniProtKB-KW"/>
</dbReference>
<evidence type="ECO:0000256" key="3">
    <source>
        <dbReference type="ARBA" id="ARBA00004763"/>
    </source>
</evidence>
<dbReference type="EC" id="2.5.1.15" evidence="5 12"/>
<dbReference type="PROSITE" id="PS50972">
    <property type="entry name" value="PTERIN_BINDING"/>
    <property type="match status" value="1"/>
</dbReference>
<evidence type="ECO:0000256" key="8">
    <source>
        <dbReference type="ARBA" id="ARBA00022723"/>
    </source>
</evidence>
<comment type="caution">
    <text evidence="14">The sequence shown here is derived from an EMBL/GenBank/DDBJ whole genome shotgun (WGS) entry which is preliminary data.</text>
</comment>
<evidence type="ECO:0000256" key="9">
    <source>
        <dbReference type="ARBA" id="ARBA00022842"/>
    </source>
</evidence>
<comment type="catalytic activity">
    <reaction evidence="1">
        <text>(7,8-dihydropterin-6-yl)methyl diphosphate + 4-aminobenzoate = 7,8-dihydropteroate + diphosphate</text>
        <dbReference type="Rhea" id="RHEA:19949"/>
        <dbReference type="ChEBI" id="CHEBI:17836"/>
        <dbReference type="ChEBI" id="CHEBI:17839"/>
        <dbReference type="ChEBI" id="CHEBI:33019"/>
        <dbReference type="ChEBI" id="CHEBI:72950"/>
        <dbReference type="EC" id="2.5.1.15"/>
    </reaction>
</comment>
<dbReference type="InterPro" id="IPR000489">
    <property type="entry name" value="Pterin-binding_dom"/>
</dbReference>
<comment type="cofactor">
    <cofactor evidence="2 12">
        <name>Mg(2+)</name>
        <dbReference type="ChEBI" id="CHEBI:18420"/>
    </cofactor>
</comment>
<dbReference type="InterPro" id="IPR045031">
    <property type="entry name" value="DHP_synth-like"/>
</dbReference>
<sequence>MAVLATRPNRRVTGLAELDRCAVMGVVNVTPDSFSDGGRYFEPRAAIAHGLELLTAGVDYLDVGGESTRPGALRVPAEEEMRRIVPVIEALAREGAIISVDTMRAQVARRAVAAGARIVNDVSGGQADPEMIPFVAEAQVPYILMHWRGHSVDMNSRAVYGDVVAEVRRELAERVERAVGGGIAPDRIILDPGLGFAKTAAHDWELVGHLDELHSLGHPVLVGPSRKRFLGRLLAGPDGEPRPAPERDVATIALVTLVAARGAWAVRVHAAAEAIDAVRVAAAVGDPRYAKRAGGR</sequence>
<dbReference type="PANTHER" id="PTHR20941:SF1">
    <property type="entry name" value="FOLIC ACID SYNTHESIS PROTEIN FOL1"/>
    <property type="match status" value="1"/>
</dbReference>
<dbReference type="Gene3D" id="3.20.20.20">
    <property type="entry name" value="Dihydropteroate synthase-like"/>
    <property type="match status" value="1"/>
</dbReference>
<dbReference type="GO" id="GO:0046654">
    <property type="term" value="P:tetrahydrofolate biosynthetic process"/>
    <property type="evidence" value="ECO:0007669"/>
    <property type="project" value="UniProtKB-UniPathway"/>
</dbReference>
<dbReference type="GO" id="GO:0004156">
    <property type="term" value="F:dihydropteroate synthase activity"/>
    <property type="evidence" value="ECO:0007669"/>
    <property type="project" value="UniProtKB-EC"/>
</dbReference>
<evidence type="ECO:0000256" key="1">
    <source>
        <dbReference type="ARBA" id="ARBA00000012"/>
    </source>
</evidence>
<protein>
    <recommendedName>
        <fullName evidence="6 12">Dihydropteroate synthase</fullName>
        <shortName evidence="12">DHPS</shortName>
        <ecNumber evidence="5 12">2.5.1.15</ecNumber>
    </recommendedName>
    <alternativeName>
        <fullName evidence="11 12">Dihydropteroate pyrophosphorylase</fullName>
    </alternativeName>
</protein>
<keyword evidence="8 12" id="KW-0479">Metal-binding</keyword>
<evidence type="ECO:0000256" key="12">
    <source>
        <dbReference type="RuleBase" id="RU361205"/>
    </source>
</evidence>
<evidence type="ECO:0000256" key="2">
    <source>
        <dbReference type="ARBA" id="ARBA00001946"/>
    </source>
</evidence>
<comment type="function">
    <text evidence="12">Catalyzes the condensation of para-aminobenzoate (pABA) with 6-hydroxymethyl-7,8-dihydropterin diphosphate (DHPt-PP) to form 7,8-dihydropteroate (H2Pte), the immediate precursor of folate derivatives.</text>
</comment>
<evidence type="ECO:0000256" key="10">
    <source>
        <dbReference type="ARBA" id="ARBA00022909"/>
    </source>
</evidence>